<dbReference type="HOGENOM" id="CLU_046737_9_0_7"/>
<dbReference type="PATRIC" id="fig|1167006.5.peg.653"/>
<dbReference type="CDD" id="cd06464">
    <property type="entry name" value="ACD_sHsps-like"/>
    <property type="match status" value="1"/>
</dbReference>
<dbReference type="STRING" id="1167006.UWK_00571"/>
<gene>
    <name evidence="5" type="ordered locus">UWK_00571</name>
</gene>
<dbReference type="KEGG" id="dsf:UWK_00571"/>
<evidence type="ECO:0000259" key="4">
    <source>
        <dbReference type="PROSITE" id="PS51203"/>
    </source>
</evidence>
<evidence type="ECO:0000313" key="6">
    <source>
        <dbReference type="Proteomes" id="UP000011721"/>
    </source>
</evidence>
<keyword evidence="5" id="KW-0346">Stress response</keyword>
<proteinExistence type="inferred from homology"/>
<dbReference type="PROSITE" id="PS51203">
    <property type="entry name" value="CS"/>
    <property type="match status" value="1"/>
</dbReference>
<reference evidence="6" key="1">
    <citation type="journal article" date="2013" name="Stand. Genomic Sci.">
        <title>Complete genome sequence of Desulfocapsa sulfexigens, a marine deltaproteobacterium specialized in disproportionating inorganic sulfur compounds.</title>
        <authorList>
            <person name="Finster K.W."/>
            <person name="Kjeldsen K.U."/>
            <person name="Kube M."/>
            <person name="Reinhardt R."/>
            <person name="Mussmann M."/>
            <person name="Amann R."/>
            <person name="Schreiber L."/>
        </authorList>
    </citation>
    <scope>NUCLEOTIDE SEQUENCE [LARGE SCALE GENOMIC DNA]</scope>
    <source>
        <strain evidence="6">DSM 10523 / SB164P1</strain>
    </source>
</reference>
<comment type="similarity">
    <text evidence="1 2">Belongs to the small heat shock protein (HSP20) family.</text>
</comment>
<dbReference type="InterPro" id="IPR002068">
    <property type="entry name" value="A-crystallin/Hsp20_dom"/>
</dbReference>
<dbReference type="InterPro" id="IPR007052">
    <property type="entry name" value="CS_dom"/>
</dbReference>
<name>M1P637_DESSD</name>
<dbReference type="PROSITE" id="PS01031">
    <property type="entry name" value="SHSP"/>
    <property type="match status" value="1"/>
</dbReference>
<evidence type="ECO:0000256" key="1">
    <source>
        <dbReference type="PROSITE-ProRule" id="PRU00285"/>
    </source>
</evidence>
<dbReference type="Proteomes" id="UP000011721">
    <property type="component" value="Chromosome"/>
</dbReference>
<evidence type="ECO:0000259" key="3">
    <source>
        <dbReference type="PROSITE" id="PS01031"/>
    </source>
</evidence>
<dbReference type="SUPFAM" id="SSF49764">
    <property type="entry name" value="HSP20-like chaperones"/>
    <property type="match status" value="1"/>
</dbReference>
<keyword evidence="6" id="KW-1185">Reference proteome</keyword>
<feature type="domain" description="CS" evidence="4">
    <location>
        <begin position="53"/>
        <end position="159"/>
    </location>
</feature>
<organism evidence="5 6">
    <name type="scientific">Desulfocapsa sulfexigens (strain DSM 10523 / SB164P1)</name>
    <dbReference type="NCBI Taxonomy" id="1167006"/>
    <lineage>
        <taxon>Bacteria</taxon>
        <taxon>Pseudomonadati</taxon>
        <taxon>Thermodesulfobacteriota</taxon>
        <taxon>Desulfobulbia</taxon>
        <taxon>Desulfobulbales</taxon>
        <taxon>Desulfocapsaceae</taxon>
        <taxon>Desulfocapsa</taxon>
    </lineage>
</organism>
<evidence type="ECO:0000256" key="2">
    <source>
        <dbReference type="RuleBase" id="RU003616"/>
    </source>
</evidence>
<dbReference type="EMBL" id="CP003985">
    <property type="protein sequence ID" value="AGF77152.1"/>
    <property type="molecule type" value="Genomic_DNA"/>
</dbReference>
<feature type="domain" description="SHSP" evidence="3">
    <location>
        <begin position="49"/>
        <end position="159"/>
    </location>
</feature>
<dbReference type="InterPro" id="IPR031107">
    <property type="entry name" value="Small_HSP"/>
</dbReference>
<sequence length="159" mass="18088">MAKKNELAKKEEKRPVSFFDEMTKLFERFPSHPFSMMTHPTMWSGGPFSKMADISPSVDIFEEDDTIVVKADIPGISKEDLNVSINDSILTLSGEKKQEEKIEKKNYHRVERSYGSFSRSFQLPGAVNSDQVKASFKKGVLEIRIPKTGDNKRKKISIT</sequence>
<protein>
    <submittedName>
        <fullName evidence="5">Molecular chaperone (Small heat shock protein)</fullName>
    </submittedName>
</protein>
<dbReference type="eggNOG" id="COG0071">
    <property type="taxonomic scope" value="Bacteria"/>
</dbReference>
<evidence type="ECO:0000313" key="5">
    <source>
        <dbReference type="EMBL" id="AGF77152.1"/>
    </source>
</evidence>
<accession>M1P637</accession>
<dbReference type="Gene3D" id="2.60.40.790">
    <property type="match status" value="1"/>
</dbReference>
<dbReference type="InterPro" id="IPR008978">
    <property type="entry name" value="HSP20-like_chaperone"/>
</dbReference>
<dbReference type="AlphaFoldDB" id="M1P637"/>
<dbReference type="Pfam" id="PF00011">
    <property type="entry name" value="HSP20"/>
    <property type="match status" value="1"/>
</dbReference>
<dbReference type="PANTHER" id="PTHR11527">
    <property type="entry name" value="HEAT-SHOCK PROTEIN 20 FAMILY MEMBER"/>
    <property type="match status" value="1"/>
</dbReference>
<dbReference type="RefSeq" id="WP_015402850.1">
    <property type="nucleotide sequence ID" value="NC_020304.1"/>
</dbReference>